<protein>
    <submittedName>
        <fullName evidence="5">RNA methyltransferase</fullName>
    </submittedName>
</protein>
<dbReference type="GO" id="GO:0008173">
    <property type="term" value="F:RNA methyltransferase activity"/>
    <property type="evidence" value="ECO:0007669"/>
    <property type="project" value="InterPro"/>
</dbReference>
<dbReference type="SUPFAM" id="SSF75217">
    <property type="entry name" value="alpha/beta knot"/>
    <property type="match status" value="1"/>
</dbReference>
<dbReference type="InterPro" id="IPR029064">
    <property type="entry name" value="Ribosomal_eL30-like_sf"/>
</dbReference>
<dbReference type="Pfam" id="PF22435">
    <property type="entry name" value="MRM3-like_sub_bind"/>
    <property type="match status" value="1"/>
</dbReference>
<dbReference type="Pfam" id="PF00588">
    <property type="entry name" value="SpoU_methylase"/>
    <property type="match status" value="1"/>
</dbReference>
<comment type="similarity">
    <text evidence="1">Belongs to the class IV-like SAM-binding methyltransferase superfamily. RNA methyltransferase TrmH family.</text>
</comment>
<dbReference type="AlphaFoldDB" id="A0A410PWJ3"/>
<dbReference type="GO" id="GO:0006396">
    <property type="term" value="P:RNA processing"/>
    <property type="evidence" value="ECO:0007669"/>
    <property type="project" value="InterPro"/>
</dbReference>
<dbReference type="Gene3D" id="3.40.1280.10">
    <property type="match status" value="1"/>
</dbReference>
<sequence>MKKITSHENKIYKMCLQLESRKYREKWGRYIIEGPNLIEEALKNNIVPDFLILDETAGRRAEITGLCERYAAELGKAGEENILIFEEQLFASCAKTENSQGVMGIVQKNSVAEDSFFEAERQGNGNILVLDRLQDPGNAGTMIRTADAAGYAGIIILKGTVDIFSPKVVRACTGSLFRMPLLFSDSPEQTIQLLKKHGKRVVSTGFETDKYYYETDLKNHIGLVIGNEGNGICEVFKKHSDEVVKIPMSGSIESLNASVAAAILMYEAMRHG</sequence>
<dbReference type="Gene3D" id="3.30.1330.30">
    <property type="match status" value="1"/>
</dbReference>
<dbReference type="InterPro" id="IPR029026">
    <property type="entry name" value="tRNA_m1G_MTases_N"/>
</dbReference>
<dbReference type="RefSeq" id="WP_128745988.1">
    <property type="nucleotide sequence ID" value="NZ_CP035281.1"/>
</dbReference>
<evidence type="ECO:0000256" key="1">
    <source>
        <dbReference type="ARBA" id="ARBA00007228"/>
    </source>
</evidence>
<dbReference type="InterPro" id="IPR013123">
    <property type="entry name" value="SpoU_subst-bd"/>
</dbReference>
<evidence type="ECO:0000259" key="4">
    <source>
        <dbReference type="SMART" id="SM00967"/>
    </source>
</evidence>
<dbReference type="InterPro" id="IPR029028">
    <property type="entry name" value="Alpha/beta_knot_MTases"/>
</dbReference>
<dbReference type="SMART" id="SM00967">
    <property type="entry name" value="SpoU_sub_bind"/>
    <property type="match status" value="1"/>
</dbReference>
<name>A0A410PWJ3_9FIRM</name>
<dbReference type="Proteomes" id="UP000287601">
    <property type="component" value="Chromosome"/>
</dbReference>
<organism evidence="5 6">
    <name type="scientific">Aminipila luticellarii</name>
    <dbReference type="NCBI Taxonomy" id="2507160"/>
    <lineage>
        <taxon>Bacteria</taxon>
        <taxon>Bacillati</taxon>
        <taxon>Bacillota</taxon>
        <taxon>Clostridia</taxon>
        <taxon>Peptostreptococcales</taxon>
        <taxon>Anaerovoracaceae</taxon>
        <taxon>Aminipila</taxon>
    </lineage>
</organism>
<dbReference type="GO" id="GO:0032259">
    <property type="term" value="P:methylation"/>
    <property type="evidence" value="ECO:0007669"/>
    <property type="project" value="UniProtKB-KW"/>
</dbReference>
<evidence type="ECO:0000256" key="2">
    <source>
        <dbReference type="ARBA" id="ARBA00022603"/>
    </source>
</evidence>
<gene>
    <name evidence="5" type="ORF">EQM06_08765</name>
</gene>
<keyword evidence="3 5" id="KW-0808">Transferase</keyword>
<dbReference type="PANTHER" id="PTHR43191">
    <property type="entry name" value="RRNA METHYLTRANSFERASE 3"/>
    <property type="match status" value="1"/>
</dbReference>
<accession>A0A410PWJ3</accession>
<dbReference type="GO" id="GO:0005737">
    <property type="term" value="C:cytoplasm"/>
    <property type="evidence" value="ECO:0007669"/>
    <property type="project" value="UniProtKB-ARBA"/>
</dbReference>
<feature type="domain" description="RNA 2-O ribose methyltransferase substrate binding" evidence="4">
    <location>
        <begin position="31"/>
        <end position="112"/>
    </location>
</feature>
<dbReference type="InterPro" id="IPR053888">
    <property type="entry name" value="MRM3-like_sub_bind"/>
</dbReference>
<dbReference type="KEGG" id="amij:EQM06_08765"/>
<dbReference type="SUPFAM" id="SSF55315">
    <property type="entry name" value="L30e-like"/>
    <property type="match status" value="1"/>
</dbReference>
<dbReference type="InterPro" id="IPR001537">
    <property type="entry name" value="SpoU_MeTrfase"/>
</dbReference>
<dbReference type="InterPro" id="IPR051259">
    <property type="entry name" value="rRNA_Methyltransferase"/>
</dbReference>
<dbReference type="OrthoDB" id="9785673at2"/>
<evidence type="ECO:0000313" key="6">
    <source>
        <dbReference type="Proteomes" id="UP000287601"/>
    </source>
</evidence>
<evidence type="ECO:0000313" key="5">
    <source>
        <dbReference type="EMBL" id="QAT43301.1"/>
    </source>
</evidence>
<dbReference type="CDD" id="cd18095">
    <property type="entry name" value="SpoU-like_rRNA-MTase"/>
    <property type="match status" value="1"/>
</dbReference>
<dbReference type="EMBL" id="CP035281">
    <property type="protein sequence ID" value="QAT43301.1"/>
    <property type="molecule type" value="Genomic_DNA"/>
</dbReference>
<dbReference type="PANTHER" id="PTHR43191:SF2">
    <property type="entry name" value="RRNA METHYLTRANSFERASE 3, MITOCHONDRIAL"/>
    <property type="match status" value="1"/>
</dbReference>
<keyword evidence="6" id="KW-1185">Reference proteome</keyword>
<dbReference type="GO" id="GO:0003723">
    <property type="term" value="F:RNA binding"/>
    <property type="evidence" value="ECO:0007669"/>
    <property type="project" value="InterPro"/>
</dbReference>
<proteinExistence type="inferred from homology"/>
<evidence type="ECO:0000256" key="3">
    <source>
        <dbReference type="ARBA" id="ARBA00022679"/>
    </source>
</evidence>
<keyword evidence="2 5" id="KW-0489">Methyltransferase</keyword>
<reference evidence="5 6" key="1">
    <citation type="submission" date="2019-01" db="EMBL/GenBank/DDBJ databases">
        <title>Draft genomes of a novel of Aminipila strains.</title>
        <authorList>
            <person name="Ma S."/>
        </authorList>
    </citation>
    <scope>NUCLEOTIDE SEQUENCE [LARGE SCALE GENOMIC DNA]</scope>
    <source>
        <strain evidence="6">JN-39</strain>
    </source>
</reference>